<evidence type="ECO:0000256" key="1">
    <source>
        <dbReference type="ARBA" id="ARBA00009617"/>
    </source>
</evidence>
<protein>
    <submittedName>
        <fullName evidence="3">Putative xylose transporter</fullName>
    </submittedName>
</protein>
<dbReference type="InterPro" id="IPR039672">
    <property type="entry name" value="MFS_2"/>
</dbReference>
<reference evidence="3 4" key="1">
    <citation type="submission" date="2018-06" db="EMBL/GenBank/DDBJ databases">
        <authorList>
            <consortium name="Pathogen Informatics"/>
            <person name="Doyle S."/>
        </authorList>
    </citation>
    <scope>NUCLEOTIDE SEQUENCE [LARGE SCALE GENOMIC DNA]</scope>
    <source>
        <strain evidence="3 4">NCTC11685</strain>
    </source>
</reference>
<keyword evidence="2" id="KW-0812">Transmembrane</keyword>
<gene>
    <name evidence="3" type="primary">yihP_3</name>
    <name evidence="3" type="ORF">NCTC11685_02552</name>
</gene>
<dbReference type="Gene3D" id="1.20.1250.20">
    <property type="entry name" value="MFS general substrate transporter like domains"/>
    <property type="match status" value="1"/>
</dbReference>
<keyword evidence="2" id="KW-0472">Membrane</keyword>
<sequence length="318" mass="35603">MMTRASWERDMLSITRMSMSPFGRILAVACTLPLVKYFGDDQAAWIKTMSIWAFLALLLLLFCFYKCEEKVVIKAREKQGNVPVKTQLSALFRNQYFWASAILWTAQSVYYTVVGIALPYYCRYVLGDDTFYSSIFVAETACIIIFTFLSSVPIRKYGKRNVALCGIVLATIGQVLFMFNSDDYHWALANAIIRGIGFAPLNAVLFGFCGDAVEFGQWKTRVRQEGMIFSAGSVGTKLGAGIAAAVISGLLSMAGYVSSSSGSGVQPQSAIDMINHVYLYGSFFLWIVVIITLLFYRLDKQYPQIMHDLKEREARGEM</sequence>
<dbReference type="GO" id="GO:0015293">
    <property type="term" value="F:symporter activity"/>
    <property type="evidence" value="ECO:0007669"/>
    <property type="project" value="InterPro"/>
</dbReference>
<keyword evidence="2" id="KW-1133">Transmembrane helix</keyword>
<evidence type="ECO:0000256" key="2">
    <source>
        <dbReference type="SAM" id="Phobius"/>
    </source>
</evidence>
<feature type="transmembrane region" description="Helical" evidence="2">
    <location>
        <begin position="191"/>
        <end position="213"/>
    </location>
</feature>
<organism evidence="3 4">
    <name type="scientific">Klebsiella michiganensis</name>
    <dbReference type="NCBI Taxonomy" id="1134687"/>
    <lineage>
        <taxon>Bacteria</taxon>
        <taxon>Pseudomonadati</taxon>
        <taxon>Pseudomonadota</taxon>
        <taxon>Gammaproteobacteria</taxon>
        <taxon>Enterobacterales</taxon>
        <taxon>Enterobacteriaceae</taxon>
        <taxon>Klebsiella/Raoultella group</taxon>
        <taxon>Klebsiella</taxon>
    </lineage>
</organism>
<feature type="transmembrane region" description="Helical" evidence="2">
    <location>
        <begin position="44"/>
        <end position="65"/>
    </location>
</feature>
<proteinExistence type="inferred from homology"/>
<feature type="transmembrane region" description="Helical" evidence="2">
    <location>
        <begin position="277"/>
        <end position="296"/>
    </location>
</feature>
<dbReference type="InterPro" id="IPR036259">
    <property type="entry name" value="MFS_trans_sf"/>
</dbReference>
<feature type="transmembrane region" description="Helical" evidence="2">
    <location>
        <begin position="21"/>
        <end position="38"/>
    </location>
</feature>
<accession>A0A7H4N668</accession>
<evidence type="ECO:0000313" key="4">
    <source>
        <dbReference type="Proteomes" id="UP000254863"/>
    </source>
</evidence>
<dbReference type="EMBL" id="UGMS01000001">
    <property type="protein sequence ID" value="STV79181.1"/>
    <property type="molecule type" value="Genomic_DNA"/>
</dbReference>
<name>A0A7H4N668_9ENTR</name>
<dbReference type="SUPFAM" id="SSF103473">
    <property type="entry name" value="MFS general substrate transporter"/>
    <property type="match status" value="1"/>
</dbReference>
<feature type="transmembrane region" description="Helical" evidence="2">
    <location>
        <begin position="234"/>
        <end position="257"/>
    </location>
</feature>
<dbReference type="Proteomes" id="UP000254863">
    <property type="component" value="Unassembled WGS sequence"/>
</dbReference>
<evidence type="ECO:0000313" key="3">
    <source>
        <dbReference type="EMBL" id="STV79181.1"/>
    </source>
</evidence>
<dbReference type="GO" id="GO:0008643">
    <property type="term" value="P:carbohydrate transport"/>
    <property type="evidence" value="ECO:0007669"/>
    <property type="project" value="InterPro"/>
</dbReference>
<dbReference type="GO" id="GO:0005886">
    <property type="term" value="C:plasma membrane"/>
    <property type="evidence" value="ECO:0007669"/>
    <property type="project" value="TreeGrafter"/>
</dbReference>
<dbReference type="Pfam" id="PF13347">
    <property type="entry name" value="MFS_2"/>
    <property type="match status" value="1"/>
</dbReference>
<comment type="caution">
    <text evidence="3">The sequence shown here is derived from an EMBL/GenBank/DDBJ whole genome shotgun (WGS) entry which is preliminary data.</text>
</comment>
<dbReference type="AlphaFoldDB" id="A0A7H4N668"/>
<feature type="transmembrane region" description="Helical" evidence="2">
    <location>
        <begin position="96"/>
        <end position="118"/>
    </location>
</feature>
<comment type="similarity">
    <text evidence="1">Belongs to the sodium:galactoside symporter (TC 2.A.2) family.</text>
</comment>
<dbReference type="PANTHER" id="PTHR11328:SF24">
    <property type="entry name" value="MAJOR FACILITATOR SUPERFAMILY (MFS) PROFILE DOMAIN-CONTAINING PROTEIN"/>
    <property type="match status" value="1"/>
</dbReference>
<feature type="transmembrane region" description="Helical" evidence="2">
    <location>
        <begin position="161"/>
        <end position="179"/>
    </location>
</feature>
<dbReference type="PANTHER" id="PTHR11328">
    <property type="entry name" value="MAJOR FACILITATOR SUPERFAMILY DOMAIN-CONTAINING PROTEIN"/>
    <property type="match status" value="1"/>
</dbReference>
<feature type="transmembrane region" description="Helical" evidence="2">
    <location>
        <begin position="130"/>
        <end position="149"/>
    </location>
</feature>